<dbReference type="RefSeq" id="WP_213041791.1">
    <property type="nucleotide sequence ID" value="NZ_OX365700.1"/>
</dbReference>
<proteinExistence type="predicted"/>
<dbReference type="Proteomes" id="UP001179121">
    <property type="component" value="Chromosome"/>
</dbReference>
<dbReference type="SUPFAM" id="SSF53955">
    <property type="entry name" value="Lysozyme-like"/>
    <property type="match status" value="1"/>
</dbReference>
<protein>
    <submittedName>
        <fullName evidence="2">Lytic transglycosylase-like protein</fullName>
    </submittedName>
</protein>
<dbReference type="AlphaFoldDB" id="A0AA86MZ12"/>
<dbReference type="Pfam" id="PF01464">
    <property type="entry name" value="SLT"/>
    <property type="match status" value="1"/>
</dbReference>
<keyword evidence="3" id="KW-1185">Reference proteome</keyword>
<dbReference type="EMBL" id="OX365700">
    <property type="protein sequence ID" value="CAI4031672.1"/>
    <property type="molecule type" value="Genomic_DNA"/>
</dbReference>
<sequence length="184" mass="20772">MVHIVLVGALLVIALVPIGAEAIGGSPLSGDTYWYLNHRCIQEAAHRYQVSPVLLEAIVHVESEGNPFAVGVNRQGEGESRGRLSYTQAAELVSRLWQQGANFDVGLGQINSRNLEQYRVHPVYLLDPCVNLQWAAFVLRQKLDLFGNNWVAIGRYNGSKRLTQYVWKVYRSLVDLEQVRKTRR</sequence>
<accession>A0AA86MZ12</accession>
<dbReference type="KEGG" id="nti:DNFV4_02091"/>
<dbReference type="InterPro" id="IPR023346">
    <property type="entry name" value="Lysozyme-like_dom_sf"/>
</dbReference>
<dbReference type="Gene3D" id="1.10.530.10">
    <property type="match status" value="1"/>
</dbReference>
<gene>
    <name evidence="2" type="ORF">DNFV4_02091</name>
</gene>
<organism evidence="2 3">
    <name type="scientific">Nitrospira tepida</name>
    <dbReference type="NCBI Taxonomy" id="2973512"/>
    <lineage>
        <taxon>Bacteria</taxon>
        <taxon>Pseudomonadati</taxon>
        <taxon>Nitrospirota</taxon>
        <taxon>Nitrospiria</taxon>
        <taxon>Nitrospirales</taxon>
        <taxon>Nitrospiraceae</taxon>
        <taxon>Nitrospira</taxon>
    </lineage>
</organism>
<feature type="domain" description="Transglycosylase SLT" evidence="1">
    <location>
        <begin position="40"/>
        <end position="159"/>
    </location>
</feature>
<dbReference type="InterPro" id="IPR008258">
    <property type="entry name" value="Transglycosylase_SLT_dom_1"/>
</dbReference>
<evidence type="ECO:0000259" key="1">
    <source>
        <dbReference type="Pfam" id="PF01464"/>
    </source>
</evidence>
<name>A0AA86MZ12_9BACT</name>
<reference evidence="2" key="1">
    <citation type="submission" date="2022-10" db="EMBL/GenBank/DDBJ databases">
        <authorList>
            <person name="Koch H."/>
        </authorList>
    </citation>
    <scope>NUCLEOTIDE SEQUENCE</scope>
    <source>
        <strain evidence="2">DNF</strain>
    </source>
</reference>
<evidence type="ECO:0000313" key="3">
    <source>
        <dbReference type="Proteomes" id="UP001179121"/>
    </source>
</evidence>
<evidence type="ECO:0000313" key="2">
    <source>
        <dbReference type="EMBL" id="CAI4031672.1"/>
    </source>
</evidence>